<reference evidence="7" key="1">
    <citation type="submission" date="2015-12" db="EMBL/GenBank/DDBJ databases">
        <title>De novo transcriptome assembly of four potential Pierce s Disease insect vectors from Arizona vineyards.</title>
        <authorList>
            <person name="Tassone E.E."/>
        </authorList>
    </citation>
    <scope>NUCLEOTIDE SEQUENCE</scope>
</reference>
<dbReference type="AlphaFoldDB" id="A0A1B6CQ96"/>
<protein>
    <recommendedName>
        <fullName evidence="6">Calcineurin-like phosphoesterase domain-containing protein</fullName>
    </recommendedName>
</protein>
<feature type="transmembrane region" description="Helical" evidence="5">
    <location>
        <begin position="319"/>
        <end position="342"/>
    </location>
</feature>
<organism evidence="7">
    <name type="scientific">Clastoptera arizonana</name>
    <name type="common">Arizona spittle bug</name>
    <dbReference type="NCBI Taxonomy" id="38151"/>
    <lineage>
        <taxon>Eukaryota</taxon>
        <taxon>Metazoa</taxon>
        <taxon>Ecdysozoa</taxon>
        <taxon>Arthropoda</taxon>
        <taxon>Hexapoda</taxon>
        <taxon>Insecta</taxon>
        <taxon>Pterygota</taxon>
        <taxon>Neoptera</taxon>
        <taxon>Paraneoptera</taxon>
        <taxon>Hemiptera</taxon>
        <taxon>Auchenorrhyncha</taxon>
        <taxon>Cercopoidea</taxon>
        <taxon>Clastopteridae</taxon>
        <taxon>Clastoptera</taxon>
    </lineage>
</organism>
<dbReference type="GO" id="GO:0005783">
    <property type="term" value="C:endoplasmic reticulum"/>
    <property type="evidence" value="ECO:0007669"/>
    <property type="project" value="TreeGrafter"/>
</dbReference>
<accession>A0A1B6CQ96</accession>
<evidence type="ECO:0000256" key="2">
    <source>
        <dbReference type="ARBA" id="ARBA00022692"/>
    </source>
</evidence>
<evidence type="ECO:0000256" key="3">
    <source>
        <dbReference type="ARBA" id="ARBA00022989"/>
    </source>
</evidence>
<evidence type="ECO:0000256" key="5">
    <source>
        <dbReference type="SAM" id="Phobius"/>
    </source>
</evidence>
<dbReference type="Pfam" id="PF00149">
    <property type="entry name" value="Metallophos"/>
    <property type="match status" value="1"/>
</dbReference>
<dbReference type="PANTHER" id="PTHR13315:SF4">
    <property type="entry name" value="METALLOPHOSPHOESTERASE, ISOFORM E"/>
    <property type="match status" value="1"/>
</dbReference>
<sequence>MKFIFMWRNLLKTKSIVVAICIFIIYSEWLAYIILPFLWPSLKCGYLKKMYNILLVADPQILGEINEPWIARWDSDRYLTKTFKAALYYTQPQLIIFLGDLMDEGSKADSDQYQRYYQRFQKIFQLNYISRNHTIFIPGDNDIGGEDEDVTPTKVSRFKSHFGHVDVIDQRKIQIIHANKIERKVPKVIPLANNDNRTRLAISHMPLLGLPSTFSAEVMHNVLPHIIFSAHDHKSVHFAANMKTKERFLIEPLESNSFANDNPTWMFQMTDTNLNEIVVPTCSYRMGVGKTGYGLASIDEEGNTMCYYVLWLPKRLSHIFVYVIVLVITSLVISCALCLRCCSVKGTRYRKLMDPDIIFEKV</sequence>
<feature type="domain" description="Calcineurin-like phosphoesterase" evidence="6">
    <location>
        <begin position="52"/>
        <end position="234"/>
    </location>
</feature>
<feature type="transmembrane region" description="Helical" evidence="5">
    <location>
        <begin position="16"/>
        <end position="39"/>
    </location>
</feature>
<evidence type="ECO:0000313" key="7">
    <source>
        <dbReference type="EMBL" id="JAS15687.1"/>
    </source>
</evidence>
<dbReference type="InterPro" id="IPR004843">
    <property type="entry name" value="Calcineurin-like_PHP"/>
</dbReference>
<evidence type="ECO:0000259" key="6">
    <source>
        <dbReference type="Pfam" id="PF00149"/>
    </source>
</evidence>
<evidence type="ECO:0000256" key="4">
    <source>
        <dbReference type="ARBA" id="ARBA00023136"/>
    </source>
</evidence>
<keyword evidence="2 5" id="KW-0812">Transmembrane</keyword>
<comment type="subcellular location">
    <subcellularLocation>
        <location evidence="1">Membrane</location>
        <topology evidence="1">Multi-pass membrane protein</topology>
    </subcellularLocation>
</comment>
<name>A0A1B6CQ96_9HEMI</name>
<evidence type="ECO:0000256" key="1">
    <source>
        <dbReference type="ARBA" id="ARBA00004141"/>
    </source>
</evidence>
<dbReference type="PANTHER" id="PTHR13315">
    <property type="entry name" value="METALLO PHOSPHOESTERASE RELATED"/>
    <property type="match status" value="1"/>
</dbReference>
<dbReference type="Gene3D" id="3.60.21.10">
    <property type="match status" value="1"/>
</dbReference>
<dbReference type="EMBL" id="GEDC01021611">
    <property type="protein sequence ID" value="JAS15687.1"/>
    <property type="molecule type" value="Transcribed_RNA"/>
</dbReference>
<keyword evidence="3 5" id="KW-1133">Transmembrane helix</keyword>
<dbReference type="GO" id="GO:0016787">
    <property type="term" value="F:hydrolase activity"/>
    <property type="evidence" value="ECO:0007669"/>
    <property type="project" value="InterPro"/>
</dbReference>
<keyword evidence="4 5" id="KW-0472">Membrane</keyword>
<dbReference type="GO" id="GO:0016020">
    <property type="term" value="C:membrane"/>
    <property type="evidence" value="ECO:0007669"/>
    <property type="project" value="UniProtKB-SubCell"/>
</dbReference>
<dbReference type="InterPro" id="IPR033308">
    <property type="entry name" value="PGAP5/Cdc1/Ted1"/>
</dbReference>
<dbReference type="InterPro" id="IPR029052">
    <property type="entry name" value="Metallo-depent_PP-like"/>
</dbReference>
<gene>
    <name evidence="7" type="ORF">g.34777</name>
</gene>
<proteinExistence type="predicted"/>
<dbReference type="SUPFAM" id="SSF56300">
    <property type="entry name" value="Metallo-dependent phosphatases"/>
    <property type="match status" value="1"/>
</dbReference>
<dbReference type="GO" id="GO:0006506">
    <property type="term" value="P:GPI anchor biosynthetic process"/>
    <property type="evidence" value="ECO:0007669"/>
    <property type="project" value="InterPro"/>
</dbReference>